<dbReference type="Proteomes" id="UP001522868">
    <property type="component" value="Unassembled WGS sequence"/>
</dbReference>
<name>A0ABT0IFZ6_9ACTN</name>
<evidence type="ECO:0000256" key="2">
    <source>
        <dbReference type="SAM" id="MobiDB-lite"/>
    </source>
</evidence>
<evidence type="ECO:0000313" key="3">
    <source>
        <dbReference type="EMBL" id="MCK8680256.1"/>
    </source>
</evidence>
<proteinExistence type="inferred from homology"/>
<comment type="similarity">
    <text evidence="1">Belongs to the TolB family.</text>
</comment>
<sequence>MRHVTLTGRRSRRGRGTRAAVAVLVGAGLVAGVLAPGSATARSVGASTTERVSLGAGGVQGNGPSYAVDVSPGGRTVTFLSEADNLVPGDTNGLADIFVRSLATGRIERIDLGRPGADPVSASVSADGRTLVVEVYHRDPGTGELRDELLVHDRRTGRTRPLLPENPTTAGSGQAVISADGRFVAFQSARSDLVPGDTNRVADIFVRDLRRGTTRRVNVYSDGTQAARAAASPTISADGRRVGFNSRTDLAAPVPDEPDEPAGREARKPRSYPMFVHDLRTGRTVAASVSLDGTSAGATGPSLSEDGRYAVFASTYTDLVPGDTNGQSDVFLRDLARHTTTRISLAPGGAQAEGGPSHLGQLSADGRTVVFESAAGNLASDDTNDGYDLFARDLRTGTVELLTRSVDGPFTGWTGSVALDARARTVVFDSESDRLVAGDSNGASDVFAVHRRR</sequence>
<feature type="region of interest" description="Disordered" evidence="2">
    <location>
        <begin position="248"/>
        <end position="270"/>
    </location>
</feature>
<keyword evidence="4" id="KW-1185">Reference proteome</keyword>
<evidence type="ECO:0000256" key="1">
    <source>
        <dbReference type="ARBA" id="ARBA00009820"/>
    </source>
</evidence>
<dbReference type="SUPFAM" id="SSF82171">
    <property type="entry name" value="DPP6 N-terminal domain-like"/>
    <property type="match status" value="1"/>
</dbReference>
<dbReference type="EMBL" id="JALPTH010000025">
    <property type="protein sequence ID" value="MCK8680256.1"/>
    <property type="molecule type" value="Genomic_DNA"/>
</dbReference>
<dbReference type="Pfam" id="PF07676">
    <property type="entry name" value="PD40"/>
    <property type="match status" value="1"/>
</dbReference>
<reference evidence="3 4" key="1">
    <citation type="submission" date="2022-04" db="EMBL/GenBank/DDBJ databases">
        <title>Streptomyces sp. nov. LCR6-01 isolated from Lichen of Dirinaria sp.</title>
        <authorList>
            <person name="Kanchanasin P."/>
            <person name="Tanasupawat S."/>
            <person name="Phongsopitanun W."/>
        </authorList>
    </citation>
    <scope>NUCLEOTIDE SEQUENCE [LARGE SCALE GENOMIC DNA]</scope>
    <source>
        <strain evidence="3 4">LCR6-01</strain>
    </source>
</reference>
<dbReference type="PANTHER" id="PTHR36842">
    <property type="entry name" value="PROTEIN TOLB HOMOLOG"/>
    <property type="match status" value="1"/>
</dbReference>
<dbReference type="RefSeq" id="WP_248636072.1">
    <property type="nucleotide sequence ID" value="NZ_JALPTH010000025.1"/>
</dbReference>
<dbReference type="InterPro" id="IPR011659">
    <property type="entry name" value="WD40"/>
</dbReference>
<gene>
    <name evidence="3" type="ORF">M1O15_23215</name>
</gene>
<organism evidence="3 4">
    <name type="scientific">Streptomyces lichenis</name>
    <dbReference type="NCBI Taxonomy" id="2306967"/>
    <lineage>
        <taxon>Bacteria</taxon>
        <taxon>Bacillati</taxon>
        <taxon>Actinomycetota</taxon>
        <taxon>Actinomycetes</taxon>
        <taxon>Kitasatosporales</taxon>
        <taxon>Streptomycetaceae</taxon>
        <taxon>Streptomyces</taxon>
    </lineage>
</organism>
<protein>
    <recommendedName>
        <fullName evidence="5">WD40 repeat protein</fullName>
    </recommendedName>
</protein>
<accession>A0ABT0IFZ6</accession>
<evidence type="ECO:0000313" key="4">
    <source>
        <dbReference type="Proteomes" id="UP001522868"/>
    </source>
</evidence>
<dbReference type="InterPro" id="IPR011042">
    <property type="entry name" value="6-blade_b-propeller_TolB-like"/>
</dbReference>
<dbReference type="Gene3D" id="2.120.10.30">
    <property type="entry name" value="TolB, C-terminal domain"/>
    <property type="match status" value="2"/>
</dbReference>
<evidence type="ECO:0008006" key="5">
    <source>
        <dbReference type="Google" id="ProtNLM"/>
    </source>
</evidence>
<comment type="caution">
    <text evidence="3">The sequence shown here is derived from an EMBL/GenBank/DDBJ whole genome shotgun (WGS) entry which is preliminary data.</text>
</comment>